<reference evidence="1" key="1">
    <citation type="submission" date="2007-07" db="EMBL/GenBank/DDBJ databases">
        <title>PCAP assembly of the Caenorhabditis remanei genome.</title>
        <authorList>
            <consortium name="The Caenorhabditis remanei Sequencing Consortium"/>
            <person name="Wilson R.K."/>
        </authorList>
    </citation>
    <scope>NUCLEOTIDE SEQUENCE [LARGE SCALE GENOMIC DNA]</scope>
    <source>
        <strain evidence="1">PB4641</strain>
    </source>
</reference>
<dbReference type="AlphaFoldDB" id="E3MS65"/>
<dbReference type="EMBL" id="DS268472">
    <property type="protein sequence ID" value="EFP08250.1"/>
    <property type="molecule type" value="Genomic_DNA"/>
</dbReference>
<organism evidence="2">
    <name type="scientific">Caenorhabditis remanei</name>
    <name type="common">Caenorhabditis vulgaris</name>
    <dbReference type="NCBI Taxonomy" id="31234"/>
    <lineage>
        <taxon>Eukaryota</taxon>
        <taxon>Metazoa</taxon>
        <taxon>Ecdysozoa</taxon>
        <taxon>Nematoda</taxon>
        <taxon>Chromadorea</taxon>
        <taxon>Rhabditida</taxon>
        <taxon>Rhabditina</taxon>
        <taxon>Rhabditomorpha</taxon>
        <taxon>Rhabditoidea</taxon>
        <taxon>Rhabditidae</taxon>
        <taxon>Peloderinae</taxon>
        <taxon>Caenorhabditis</taxon>
    </lineage>
</organism>
<evidence type="ECO:0000313" key="1">
    <source>
        <dbReference type="EMBL" id="EFP08250.1"/>
    </source>
</evidence>
<keyword evidence="2" id="KW-1185">Reference proteome</keyword>
<name>E3MS65_CAERE</name>
<accession>E3MS65</accession>
<evidence type="ECO:0000313" key="2">
    <source>
        <dbReference type="Proteomes" id="UP000008281"/>
    </source>
</evidence>
<dbReference type="HOGENOM" id="CLU_2199428_0_0_1"/>
<dbReference type="OrthoDB" id="10576008at2759"/>
<gene>
    <name evidence="1" type="ORF">CRE_16821</name>
</gene>
<dbReference type="Proteomes" id="UP000008281">
    <property type="component" value="Unassembled WGS sequence"/>
</dbReference>
<proteinExistence type="predicted"/>
<protein>
    <submittedName>
        <fullName evidence="1">Uncharacterized protein</fullName>
    </submittedName>
</protein>
<dbReference type="eggNOG" id="ENOG502T3J0">
    <property type="taxonomic scope" value="Eukaryota"/>
</dbReference>
<sequence length="108" mass="12321">MAFKTGATIAFIGYYTSIPLFLAYENMRVVTIVSTGGRYYECPPSFVVVLDDLVFKGMIATHSISYILVKQLWIALRAETIMISNDERILAKLVKRGNKWMVEVYKDD</sequence>